<dbReference type="Proteomes" id="UP000664658">
    <property type="component" value="Unassembled WGS sequence"/>
</dbReference>
<dbReference type="InterPro" id="IPR002491">
    <property type="entry name" value="ABC_transptr_periplasmic_BD"/>
</dbReference>
<gene>
    <name evidence="3" type="ORF">J2R62_08155</name>
</gene>
<dbReference type="AlphaFoldDB" id="A0A8I2B538"/>
<feature type="domain" description="Fe/B12 periplasmic-binding" evidence="2">
    <location>
        <begin position="57"/>
        <end position="315"/>
    </location>
</feature>
<feature type="signal peptide" evidence="1">
    <location>
        <begin position="1"/>
        <end position="24"/>
    </location>
</feature>
<dbReference type="CDD" id="cd01149">
    <property type="entry name" value="HutB"/>
    <property type="match status" value="1"/>
</dbReference>
<keyword evidence="1" id="KW-0732">Signal</keyword>
<evidence type="ECO:0000313" key="3">
    <source>
        <dbReference type="EMBL" id="MBO1108193.1"/>
    </source>
</evidence>
<evidence type="ECO:0000256" key="1">
    <source>
        <dbReference type="SAM" id="SignalP"/>
    </source>
</evidence>
<dbReference type="SUPFAM" id="SSF53807">
    <property type="entry name" value="Helical backbone' metal receptor"/>
    <property type="match status" value="1"/>
</dbReference>
<dbReference type="RefSeq" id="WP_207541999.1">
    <property type="nucleotide sequence ID" value="NZ_JAFNAA010000007.1"/>
</dbReference>
<protein>
    <submittedName>
        <fullName evidence="3">Hemin ABC transporter substrate-binding protein</fullName>
    </submittedName>
</protein>
<reference evidence="3" key="1">
    <citation type="submission" date="2021-03" db="EMBL/GenBank/DDBJ databases">
        <title>Plesiomonas shigelloides zfcc0051, isolated from zebrafish feces.</title>
        <authorList>
            <person name="Vanderhoek Z."/>
            <person name="Gaulke C."/>
        </authorList>
    </citation>
    <scope>NUCLEOTIDE SEQUENCE</scope>
    <source>
        <strain evidence="3">Zfcc0051</strain>
    </source>
</reference>
<comment type="caution">
    <text evidence="3">The sequence shown here is derived from an EMBL/GenBank/DDBJ whole genome shotgun (WGS) entry which is preliminary data.</text>
</comment>
<name>A0A8I2B538_PLESH</name>
<dbReference type="PANTHER" id="PTHR30535">
    <property type="entry name" value="VITAMIN B12-BINDING PROTEIN"/>
    <property type="match status" value="1"/>
</dbReference>
<dbReference type="Gene3D" id="3.40.50.1980">
    <property type="entry name" value="Nitrogenase molybdenum iron protein domain"/>
    <property type="match status" value="2"/>
</dbReference>
<proteinExistence type="predicted"/>
<accession>A0A8I2B538</accession>
<dbReference type="PANTHER" id="PTHR30535:SF4">
    <property type="entry name" value="HEMIN-BINDING PERIPLASMIC PROTEIN HMUT"/>
    <property type="match status" value="1"/>
</dbReference>
<dbReference type="PROSITE" id="PS50983">
    <property type="entry name" value="FE_B12_PBP"/>
    <property type="match status" value="1"/>
</dbReference>
<dbReference type="Pfam" id="PF01497">
    <property type="entry name" value="Peripla_BP_2"/>
    <property type="match status" value="1"/>
</dbReference>
<feature type="chain" id="PRO_5034518936" evidence="1">
    <location>
        <begin position="25"/>
        <end position="315"/>
    </location>
</feature>
<sequence length="315" mass="32949">MKQMRLSRYALLACLSLPTVTLHAAPTDSAATNTHPVAASAIPPTAPQSTPKIAPTRVISAGSNVTEIIVALGAGDVLVGVDSSSRLPADSKAVTLGYIRQLPAEGMLALRPDYVVGSDEMAPASALTALQQAKIPLTVLPSDTTPEALQAQVTQIAALLHKEAEGQILQTKIDQQLEQLAQTRAQLQSKQHGKPLKAVYLLLHDGRPPMIAGGNTPADTLLTLAGAVNPAASVRNYQTVSAESLLAMQPDLIVVSERNWTGDADSLLAKQPLLQNTPAGRNKAVLPINGKALIGGIGLSTLSEAQRLANHLNQQ</sequence>
<dbReference type="EMBL" id="JAFNAA010000007">
    <property type="protein sequence ID" value="MBO1108193.1"/>
    <property type="molecule type" value="Genomic_DNA"/>
</dbReference>
<organism evidence="3 4">
    <name type="scientific">Plesiomonas shigelloides</name>
    <name type="common">Aeromonas shigelloides</name>
    <dbReference type="NCBI Taxonomy" id="703"/>
    <lineage>
        <taxon>Bacteria</taxon>
        <taxon>Pseudomonadati</taxon>
        <taxon>Pseudomonadota</taxon>
        <taxon>Gammaproteobacteria</taxon>
        <taxon>Enterobacterales</taxon>
        <taxon>Enterobacteriaceae</taxon>
        <taxon>Plesiomonas</taxon>
    </lineage>
</organism>
<evidence type="ECO:0000259" key="2">
    <source>
        <dbReference type="PROSITE" id="PS50983"/>
    </source>
</evidence>
<dbReference type="InterPro" id="IPR050902">
    <property type="entry name" value="ABC_Transporter_SBP"/>
</dbReference>
<evidence type="ECO:0000313" key="4">
    <source>
        <dbReference type="Proteomes" id="UP000664658"/>
    </source>
</evidence>